<gene>
    <name evidence="1" type="ORF">M011DRAFT_114874</name>
</gene>
<evidence type="ECO:0000313" key="1">
    <source>
        <dbReference type="EMBL" id="KAF2751455.1"/>
    </source>
</evidence>
<name>A0A6A6VLK6_9PLEO</name>
<evidence type="ECO:0000313" key="2">
    <source>
        <dbReference type="Proteomes" id="UP000799440"/>
    </source>
</evidence>
<reference evidence="1" key="1">
    <citation type="journal article" date="2020" name="Stud. Mycol.">
        <title>101 Dothideomycetes genomes: a test case for predicting lifestyles and emergence of pathogens.</title>
        <authorList>
            <person name="Haridas S."/>
            <person name="Albert R."/>
            <person name="Binder M."/>
            <person name="Bloem J."/>
            <person name="Labutti K."/>
            <person name="Salamov A."/>
            <person name="Andreopoulos B."/>
            <person name="Baker S."/>
            <person name="Barry K."/>
            <person name="Bills G."/>
            <person name="Bluhm B."/>
            <person name="Cannon C."/>
            <person name="Castanera R."/>
            <person name="Culley D."/>
            <person name="Daum C."/>
            <person name="Ezra D."/>
            <person name="Gonzalez J."/>
            <person name="Henrissat B."/>
            <person name="Kuo A."/>
            <person name="Liang C."/>
            <person name="Lipzen A."/>
            <person name="Lutzoni F."/>
            <person name="Magnuson J."/>
            <person name="Mondo S."/>
            <person name="Nolan M."/>
            <person name="Ohm R."/>
            <person name="Pangilinan J."/>
            <person name="Park H.-J."/>
            <person name="Ramirez L."/>
            <person name="Alfaro M."/>
            <person name="Sun H."/>
            <person name="Tritt A."/>
            <person name="Yoshinaga Y."/>
            <person name="Zwiers L.-H."/>
            <person name="Turgeon B."/>
            <person name="Goodwin S."/>
            <person name="Spatafora J."/>
            <person name="Crous P."/>
            <person name="Grigoriev I."/>
        </authorList>
    </citation>
    <scope>NUCLEOTIDE SEQUENCE</scope>
    <source>
        <strain evidence="1">CBS 119925</strain>
    </source>
</reference>
<protein>
    <submittedName>
        <fullName evidence="1">Uncharacterized protein</fullName>
    </submittedName>
</protein>
<accession>A0A6A6VLK6</accession>
<sequence length="100" mass="10737">MWCGGCGVGAGFCGRRTVCVRGFVLMVVYGLWSLFSLHSKVHAVRTLTSVIERAELLPPTHVQPLLSSRGGTSRAHVLPSLLLSHIFSPAVPHCGPLNTM</sequence>
<keyword evidence="2" id="KW-1185">Reference proteome</keyword>
<organism evidence="1 2">
    <name type="scientific">Sporormia fimetaria CBS 119925</name>
    <dbReference type="NCBI Taxonomy" id="1340428"/>
    <lineage>
        <taxon>Eukaryota</taxon>
        <taxon>Fungi</taxon>
        <taxon>Dikarya</taxon>
        <taxon>Ascomycota</taxon>
        <taxon>Pezizomycotina</taxon>
        <taxon>Dothideomycetes</taxon>
        <taxon>Pleosporomycetidae</taxon>
        <taxon>Pleosporales</taxon>
        <taxon>Sporormiaceae</taxon>
        <taxon>Sporormia</taxon>
    </lineage>
</organism>
<dbReference type="Proteomes" id="UP000799440">
    <property type="component" value="Unassembled WGS sequence"/>
</dbReference>
<proteinExistence type="predicted"/>
<dbReference type="AlphaFoldDB" id="A0A6A6VLK6"/>
<dbReference type="EMBL" id="MU006562">
    <property type="protein sequence ID" value="KAF2751455.1"/>
    <property type="molecule type" value="Genomic_DNA"/>
</dbReference>